<dbReference type="RefSeq" id="WP_119440092.1">
    <property type="nucleotide sequence ID" value="NZ_QWGR01000020.1"/>
</dbReference>
<dbReference type="Pfam" id="PF00754">
    <property type="entry name" value="F5_F8_type_C"/>
    <property type="match status" value="1"/>
</dbReference>
<proteinExistence type="predicted"/>
<gene>
    <name evidence="2" type="ORF">D1614_21655</name>
</gene>
<dbReference type="EMBL" id="QWGR01000020">
    <property type="protein sequence ID" value="RIJ45746.1"/>
    <property type="molecule type" value="Genomic_DNA"/>
</dbReference>
<dbReference type="PROSITE" id="PS50022">
    <property type="entry name" value="FA58C_3"/>
    <property type="match status" value="1"/>
</dbReference>
<accession>A0A399SP08</accession>
<dbReference type="InterPro" id="IPR000421">
    <property type="entry name" value="FA58C"/>
</dbReference>
<sequence length="386" mass="42855">MSKKYLSITLSLLTVLATIISGCTKMEEIHEEYIADGETVYSVKVDNPIVYPGNERVQLKGYLKNALQVKTITISWANEDNTITSKSFDYDYHQSPDSFLVGFQLSEGQYLFTITSENVTGNKSIPADAFSKVYGPKYISYLGNREISSMVPNITGGVKFTFASAALNHTGTKIEYKTIDGPPKNIMLPPSQNELILEDVDLFSTLSFSSGYLPEEMSIDTLYANARIIDLKPLTEISFEFDKSSWEIVDFSSEEQAANEGGGNGPAANIIDGRNSSYWQSEWSAQTAQLPHHITIDMKREFNVMNIDLYRRSGTNHTKTVSIEGSSDGSTWEDLGILSYSDNAGESKQELEITDGKRIRFIKLNVTESNVPPYVSLAEIVVVGKL</sequence>
<feature type="domain" description="F5/8 type C" evidence="1">
    <location>
        <begin position="234"/>
        <end position="385"/>
    </location>
</feature>
<dbReference type="OrthoDB" id="831253at2"/>
<comment type="caution">
    <text evidence="2">The sequence shown here is derived from an EMBL/GenBank/DDBJ whole genome shotgun (WGS) entry which is preliminary data.</text>
</comment>
<protein>
    <recommendedName>
        <fullName evidence="1">F5/8 type C domain-containing protein</fullName>
    </recommendedName>
</protein>
<dbReference type="Gene3D" id="2.60.120.260">
    <property type="entry name" value="Galactose-binding domain-like"/>
    <property type="match status" value="1"/>
</dbReference>
<evidence type="ECO:0000313" key="2">
    <source>
        <dbReference type="EMBL" id="RIJ45746.1"/>
    </source>
</evidence>
<dbReference type="SUPFAM" id="SSF49785">
    <property type="entry name" value="Galactose-binding domain-like"/>
    <property type="match status" value="1"/>
</dbReference>
<reference evidence="2 3" key="1">
    <citation type="submission" date="2018-08" db="EMBL/GenBank/DDBJ databases">
        <title>Pallidiluteibacterium maritimus gen. nov., sp. nov., isolated from coastal sediment.</title>
        <authorList>
            <person name="Zhou L.Y."/>
        </authorList>
    </citation>
    <scope>NUCLEOTIDE SEQUENCE [LARGE SCALE GENOMIC DNA]</scope>
    <source>
        <strain evidence="2 3">XSD2</strain>
    </source>
</reference>
<organism evidence="2 3">
    <name type="scientific">Maribellus luteus</name>
    <dbReference type="NCBI Taxonomy" id="2305463"/>
    <lineage>
        <taxon>Bacteria</taxon>
        <taxon>Pseudomonadati</taxon>
        <taxon>Bacteroidota</taxon>
        <taxon>Bacteroidia</taxon>
        <taxon>Marinilabiliales</taxon>
        <taxon>Prolixibacteraceae</taxon>
        <taxon>Maribellus</taxon>
    </lineage>
</organism>
<dbReference type="PROSITE" id="PS51257">
    <property type="entry name" value="PROKAR_LIPOPROTEIN"/>
    <property type="match status" value="1"/>
</dbReference>
<keyword evidence="3" id="KW-1185">Reference proteome</keyword>
<name>A0A399SP08_9BACT</name>
<dbReference type="Pfam" id="PF16389">
    <property type="entry name" value="DUF4998"/>
    <property type="match status" value="1"/>
</dbReference>
<evidence type="ECO:0000259" key="1">
    <source>
        <dbReference type="PROSITE" id="PS50022"/>
    </source>
</evidence>
<dbReference type="InterPro" id="IPR008979">
    <property type="entry name" value="Galactose-bd-like_sf"/>
</dbReference>
<dbReference type="Proteomes" id="UP000265926">
    <property type="component" value="Unassembled WGS sequence"/>
</dbReference>
<evidence type="ECO:0000313" key="3">
    <source>
        <dbReference type="Proteomes" id="UP000265926"/>
    </source>
</evidence>
<dbReference type="AlphaFoldDB" id="A0A399SP08"/>